<evidence type="ECO:0000256" key="6">
    <source>
        <dbReference type="SAM" id="MobiDB-lite"/>
    </source>
</evidence>
<evidence type="ECO:0000256" key="2">
    <source>
        <dbReference type="ARBA" id="ARBA00005587"/>
    </source>
</evidence>
<organism evidence="8 9">
    <name type="scientific">Pseudonocardia alaniniphila</name>
    <dbReference type="NCBI Taxonomy" id="75291"/>
    <lineage>
        <taxon>Bacteria</taxon>
        <taxon>Bacillati</taxon>
        <taxon>Actinomycetota</taxon>
        <taxon>Actinomycetes</taxon>
        <taxon>Pseudonocardiales</taxon>
        <taxon>Pseudonocardiaceae</taxon>
        <taxon>Pseudonocardia</taxon>
    </lineage>
</organism>
<accession>A0ABS9TUP2</accession>
<keyword evidence="5 7" id="KW-0472">Membrane</keyword>
<feature type="region of interest" description="Disordered" evidence="6">
    <location>
        <begin position="215"/>
        <end position="282"/>
    </location>
</feature>
<feature type="transmembrane region" description="Helical" evidence="7">
    <location>
        <begin position="7"/>
        <end position="31"/>
    </location>
</feature>
<feature type="transmembrane region" description="Helical" evidence="7">
    <location>
        <begin position="51"/>
        <end position="79"/>
    </location>
</feature>
<evidence type="ECO:0000256" key="3">
    <source>
        <dbReference type="ARBA" id="ARBA00022692"/>
    </source>
</evidence>
<keyword evidence="3 7" id="KW-0812">Transmembrane</keyword>
<dbReference type="PANTHER" id="PTHR31123">
    <property type="entry name" value="ACCUMULATION OF DYADS PROTEIN 2-RELATED"/>
    <property type="match status" value="1"/>
</dbReference>
<dbReference type="RefSeq" id="WP_241043016.1">
    <property type="nucleotide sequence ID" value="NZ_BAAAJF010000025.1"/>
</dbReference>
<evidence type="ECO:0000256" key="1">
    <source>
        <dbReference type="ARBA" id="ARBA00004141"/>
    </source>
</evidence>
<dbReference type="EMBL" id="JAKXMK010000060">
    <property type="protein sequence ID" value="MCH6172211.1"/>
    <property type="molecule type" value="Genomic_DNA"/>
</dbReference>
<protein>
    <submittedName>
        <fullName evidence="8">GPR1/FUN34/YaaH family transporter</fullName>
    </submittedName>
</protein>
<feature type="compositionally biased region" description="Basic and acidic residues" evidence="6">
    <location>
        <begin position="238"/>
        <end position="258"/>
    </location>
</feature>
<evidence type="ECO:0000256" key="7">
    <source>
        <dbReference type="SAM" id="Phobius"/>
    </source>
</evidence>
<feature type="transmembrane region" description="Helical" evidence="7">
    <location>
        <begin position="147"/>
        <end position="169"/>
    </location>
</feature>
<dbReference type="InterPro" id="IPR000791">
    <property type="entry name" value="Gpr1/Fun34/SatP-like"/>
</dbReference>
<feature type="transmembrane region" description="Helical" evidence="7">
    <location>
        <begin position="91"/>
        <end position="116"/>
    </location>
</feature>
<sequence length="282" mass="29540">MTLSPVFARFIIGLFGIVAATFMVAVNLAGWQGGADHLLVLFPFARTTGGIAQFLAGMWAYCALTVGGLAQFLAGMWAYHVRDALAIAMHGLWGSFWIAYGLYTLLVALGVLPPILARDSTASAYGFWFVVLGAITWIGAPAATTENVALAAALTMLTAGCALLAIGLLGVHAAVLGVGAYQLITGGLLPWYLAGATVLQATFGRHVLPIGERPRHPHLVTVRPSRSNTPPVNPGSRSDSDRTESRHHATGVRQRDQKSGSSIVGMAGDVTTAPIARSPAAR</sequence>
<feature type="transmembrane region" description="Helical" evidence="7">
    <location>
        <begin position="122"/>
        <end position="140"/>
    </location>
</feature>
<evidence type="ECO:0000313" key="8">
    <source>
        <dbReference type="EMBL" id="MCH6172211.1"/>
    </source>
</evidence>
<proteinExistence type="inferred from homology"/>
<gene>
    <name evidence="8" type="ORF">MMF94_41590</name>
</gene>
<evidence type="ECO:0000256" key="5">
    <source>
        <dbReference type="ARBA" id="ARBA00023136"/>
    </source>
</evidence>
<dbReference type="Pfam" id="PF01184">
    <property type="entry name" value="Gpr1_Fun34_YaaH"/>
    <property type="match status" value="1"/>
</dbReference>
<comment type="subcellular location">
    <subcellularLocation>
        <location evidence="1">Membrane</location>
        <topology evidence="1">Multi-pass membrane protein</topology>
    </subcellularLocation>
</comment>
<name>A0ABS9TUP2_9PSEU</name>
<comment type="similarity">
    <text evidence="2">Belongs to the acetate uptake transporter (AceTr) (TC 2.A.96) family.</text>
</comment>
<dbReference type="Proteomes" id="UP001299970">
    <property type="component" value="Unassembled WGS sequence"/>
</dbReference>
<dbReference type="InterPro" id="IPR051633">
    <property type="entry name" value="AceTr"/>
</dbReference>
<evidence type="ECO:0000313" key="9">
    <source>
        <dbReference type="Proteomes" id="UP001299970"/>
    </source>
</evidence>
<keyword evidence="4 7" id="KW-1133">Transmembrane helix</keyword>
<keyword evidence="9" id="KW-1185">Reference proteome</keyword>
<reference evidence="8 9" key="1">
    <citation type="submission" date="2022-03" db="EMBL/GenBank/DDBJ databases">
        <title>Pseudonocardia alaer sp. nov., a novel actinomycete isolated from reed forest soil.</title>
        <authorList>
            <person name="Wang L."/>
        </authorList>
    </citation>
    <scope>NUCLEOTIDE SEQUENCE [LARGE SCALE GENOMIC DNA]</scope>
    <source>
        <strain evidence="8 9">Y-16303</strain>
    </source>
</reference>
<evidence type="ECO:0000256" key="4">
    <source>
        <dbReference type="ARBA" id="ARBA00022989"/>
    </source>
</evidence>
<dbReference type="PANTHER" id="PTHR31123:SF1">
    <property type="entry name" value="ACCUMULATION OF DYADS PROTEIN 2-RELATED"/>
    <property type="match status" value="1"/>
</dbReference>
<comment type="caution">
    <text evidence="8">The sequence shown here is derived from an EMBL/GenBank/DDBJ whole genome shotgun (WGS) entry which is preliminary data.</text>
</comment>